<evidence type="ECO:0000313" key="2">
    <source>
        <dbReference type="Proteomes" id="UP000431269"/>
    </source>
</evidence>
<sequence length="44" mass="4606">MVRSELKVQCESALMRSVAGQGNGVYSAQITLVILGLSKAENPG</sequence>
<proteinExistence type="predicted"/>
<organism evidence="1 2">
    <name type="scientific">Terricaulis silvestris</name>
    <dbReference type="NCBI Taxonomy" id="2686094"/>
    <lineage>
        <taxon>Bacteria</taxon>
        <taxon>Pseudomonadati</taxon>
        <taxon>Pseudomonadota</taxon>
        <taxon>Alphaproteobacteria</taxon>
        <taxon>Caulobacterales</taxon>
        <taxon>Caulobacteraceae</taxon>
        <taxon>Terricaulis</taxon>
    </lineage>
</organism>
<dbReference type="Proteomes" id="UP000431269">
    <property type="component" value="Chromosome"/>
</dbReference>
<name>A0A6I6MLW3_9CAUL</name>
<dbReference type="KEGG" id="tsv:DSM104635_01032"/>
<evidence type="ECO:0000313" key="1">
    <source>
        <dbReference type="EMBL" id="QGZ94216.1"/>
    </source>
</evidence>
<gene>
    <name evidence="1" type="ORF">DSM104635_01032</name>
</gene>
<protein>
    <submittedName>
        <fullName evidence="1">Uncharacterized protein</fullName>
    </submittedName>
</protein>
<reference evidence="2" key="1">
    <citation type="submission" date="2019-12" db="EMBL/GenBank/DDBJ databases">
        <title>Complete genome of Terracaulis silvestris 0127_4.</title>
        <authorList>
            <person name="Vieira S."/>
            <person name="Riedel T."/>
            <person name="Sproer C."/>
            <person name="Pascual J."/>
            <person name="Boedeker C."/>
            <person name="Overmann J."/>
        </authorList>
    </citation>
    <scope>NUCLEOTIDE SEQUENCE [LARGE SCALE GENOMIC DNA]</scope>
    <source>
        <strain evidence="2">0127_4</strain>
    </source>
</reference>
<accession>A0A6I6MLW3</accession>
<dbReference type="AlphaFoldDB" id="A0A6I6MLW3"/>
<keyword evidence="2" id="KW-1185">Reference proteome</keyword>
<dbReference type="EMBL" id="CP047045">
    <property type="protein sequence ID" value="QGZ94216.1"/>
    <property type="molecule type" value="Genomic_DNA"/>
</dbReference>